<gene>
    <name evidence="7" type="ORF">CUN60_05935</name>
</gene>
<proteinExistence type="predicted"/>
<keyword evidence="3 6" id="KW-0812">Transmembrane</keyword>
<dbReference type="RefSeq" id="WP_102951151.1">
    <property type="nucleotide sequence ID" value="NZ_CP024847.1"/>
</dbReference>
<keyword evidence="2" id="KW-1003">Cell membrane</keyword>
<evidence type="ECO:0000256" key="5">
    <source>
        <dbReference type="ARBA" id="ARBA00023136"/>
    </source>
</evidence>
<dbReference type="OrthoDB" id="9808671at2"/>
<sequence length="268" mass="30448">MTKQKKIIYILIEIFYGFYQKDGLQKASSLAYTFLMSFAPFFISIASIITLFIPAKIYTQYENQIFTNYLPVIGKQVARYMQNFQAHSLDLSIISLAVLFITSLLMINTLRYCMDQLLGFNESDLNIGLKLILILAVFAGLILSGIILFGAHEVLTHYLPLYSFTRFSFIISFLQYLSSFLAFSLIYKFVPHTPIPFRLAFIAGLTSAVLFELAKFGFAVYIRSFSNAQNILYGSLAAIPIFLLWLYIISIIFLLGAQIISVLISLEE</sequence>
<dbReference type="PANTHER" id="PTHR30213:SF0">
    <property type="entry name" value="UPF0761 MEMBRANE PROTEIN YIHY"/>
    <property type="match status" value="1"/>
</dbReference>
<evidence type="ECO:0000313" key="8">
    <source>
        <dbReference type="Proteomes" id="UP000236655"/>
    </source>
</evidence>
<organism evidence="7 8">
    <name type="scientific">Aquella oligotrophica</name>
    <dbReference type="NCBI Taxonomy" id="2067065"/>
    <lineage>
        <taxon>Bacteria</taxon>
        <taxon>Pseudomonadati</taxon>
        <taxon>Pseudomonadota</taxon>
        <taxon>Betaproteobacteria</taxon>
        <taxon>Neisseriales</taxon>
        <taxon>Neisseriaceae</taxon>
        <taxon>Aquella</taxon>
    </lineage>
</organism>
<dbReference type="KEGG" id="nba:CUN60_05935"/>
<feature type="transmembrane region" description="Helical" evidence="6">
    <location>
        <begin position="30"/>
        <end position="53"/>
    </location>
</feature>
<feature type="transmembrane region" description="Helical" evidence="6">
    <location>
        <begin position="242"/>
        <end position="266"/>
    </location>
</feature>
<dbReference type="Proteomes" id="UP000236655">
    <property type="component" value="Chromosome"/>
</dbReference>
<comment type="subcellular location">
    <subcellularLocation>
        <location evidence="1">Cell membrane</location>
        <topology evidence="1">Multi-pass membrane protein</topology>
    </subcellularLocation>
</comment>
<dbReference type="NCBIfam" id="TIGR00765">
    <property type="entry name" value="yihY_not_rbn"/>
    <property type="match status" value="1"/>
</dbReference>
<dbReference type="PANTHER" id="PTHR30213">
    <property type="entry name" value="INNER MEMBRANE PROTEIN YHJD"/>
    <property type="match status" value="1"/>
</dbReference>
<evidence type="ECO:0000256" key="3">
    <source>
        <dbReference type="ARBA" id="ARBA00022692"/>
    </source>
</evidence>
<accession>A0A2I7N6L2</accession>
<evidence type="ECO:0000256" key="2">
    <source>
        <dbReference type="ARBA" id="ARBA00022475"/>
    </source>
</evidence>
<feature type="transmembrane region" description="Helical" evidence="6">
    <location>
        <begin position="199"/>
        <end position="222"/>
    </location>
</feature>
<dbReference type="InterPro" id="IPR017039">
    <property type="entry name" value="Virul_fac_BrkB"/>
</dbReference>
<dbReference type="AlphaFoldDB" id="A0A2I7N6L2"/>
<evidence type="ECO:0000256" key="6">
    <source>
        <dbReference type="SAM" id="Phobius"/>
    </source>
</evidence>
<name>A0A2I7N6L2_9NEIS</name>
<feature type="transmembrane region" description="Helical" evidence="6">
    <location>
        <begin position="164"/>
        <end position="187"/>
    </location>
</feature>
<keyword evidence="5 6" id="KW-0472">Membrane</keyword>
<keyword evidence="8" id="KW-1185">Reference proteome</keyword>
<evidence type="ECO:0000313" key="7">
    <source>
        <dbReference type="EMBL" id="AUR51855.1"/>
    </source>
</evidence>
<protein>
    <recommendedName>
        <fullName evidence="9">YihY family inner membrane protein</fullName>
    </recommendedName>
</protein>
<dbReference type="EMBL" id="CP024847">
    <property type="protein sequence ID" value="AUR51855.1"/>
    <property type="molecule type" value="Genomic_DNA"/>
</dbReference>
<evidence type="ECO:0000256" key="1">
    <source>
        <dbReference type="ARBA" id="ARBA00004651"/>
    </source>
</evidence>
<feature type="transmembrane region" description="Helical" evidence="6">
    <location>
        <begin position="131"/>
        <end position="152"/>
    </location>
</feature>
<evidence type="ECO:0000256" key="4">
    <source>
        <dbReference type="ARBA" id="ARBA00022989"/>
    </source>
</evidence>
<keyword evidence="4 6" id="KW-1133">Transmembrane helix</keyword>
<evidence type="ECO:0008006" key="9">
    <source>
        <dbReference type="Google" id="ProtNLM"/>
    </source>
</evidence>
<reference evidence="8" key="1">
    <citation type="submission" date="2017-11" db="EMBL/GenBank/DDBJ databases">
        <authorList>
            <person name="Chan K.G."/>
            <person name="Lee L.S."/>
        </authorList>
    </citation>
    <scope>NUCLEOTIDE SEQUENCE [LARGE SCALE GENOMIC DNA]</scope>
    <source>
        <strain evidence="8">DSM 100970</strain>
    </source>
</reference>
<feature type="transmembrane region" description="Helical" evidence="6">
    <location>
        <begin position="91"/>
        <end position="110"/>
    </location>
</feature>
<dbReference type="GO" id="GO:0005886">
    <property type="term" value="C:plasma membrane"/>
    <property type="evidence" value="ECO:0007669"/>
    <property type="project" value="UniProtKB-SubCell"/>
</dbReference>
<dbReference type="Pfam" id="PF03631">
    <property type="entry name" value="Virul_fac_BrkB"/>
    <property type="match status" value="1"/>
</dbReference>
<dbReference type="PIRSF" id="PIRSF035875">
    <property type="entry name" value="RNase_BN"/>
    <property type="match status" value="1"/>
</dbReference>